<dbReference type="PANTHER" id="PTHR43133">
    <property type="entry name" value="RNA POLYMERASE ECF-TYPE SIGMA FACTO"/>
    <property type="match status" value="1"/>
</dbReference>
<evidence type="ECO:0000256" key="1">
    <source>
        <dbReference type="ARBA" id="ARBA00010641"/>
    </source>
</evidence>
<dbReference type="Pfam" id="PF08281">
    <property type="entry name" value="Sigma70_r4_2"/>
    <property type="match status" value="1"/>
</dbReference>
<dbReference type="NCBIfam" id="TIGR02983">
    <property type="entry name" value="SigE-fam_strep"/>
    <property type="match status" value="1"/>
</dbReference>
<dbReference type="InterPro" id="IPR014284">
    <property type="entry name" value="RNA_pol_sigma-70_dom"/>
</dbReference>
<dbReference type="SUPFAM" id="SSF88946">
    <property type="entry name" value="Sigma2 domain of RNA polymerase sigma factors"/>
    <property type="match status" value="1"/>
</dbReference>
<sequence>MSNRRGSVPSPTGEFHVFFERHHTELARLAYLLLGDAEEADDLTADAFVALWHRWDRVRTADRPAAYARGVVTNLARSHIRSRSRERRRIALFWQRHQEPAEGPDVPAVLDVREALARLPFRRRACVVLRHAFDVSERDAARILGISTGTVKSQASRGMAELARLLDPAEQGADRSVEAVLALRGRKTGRYT</sequence>
<dbReference type="Gene3D" id="1.10.1740.10">
    <property type="match status" value="1"/>
</dbReference>
<proteinExistence type="inferred from homology"/>
<evidence type="ECO:0000256" key="3">
    <source>
        <dbReference type="ARBA" id="ARBA00023082"/>
    </source>
</evidence>
<evidence type="ECO:0000256" key="2">
    <source>
        <dbReference type="ARBA" id="ARBA00023015"/>
    </source>
</evidence>
<dbReference type="InterPro" id="IPR013325">
    <property type="entry name" value="RNA_pol_sigma_r2"/>
</dbReference>
<evidence type="ECO:0000256" key="4">
    <source>
        <dbReference type="ARBA" id="ARBA00023125"/>
    </source>
</evidence>
<dbReference type="InterPro" id="IPR013324">
    <property type="entry name" value="RNA_pol_sigma_r3/r4-like"/>
</dbReference>
<accession>A0ABS3XDJ6</accession>
<evidence type="ECO:0000259" key="6">
    <source>
        <dbReference type="Pfam" id="PF04542"/>
    </source>
</evidence>
<dbReference type="Pfam" id="PF04542">
    <property type="entry name" value="Sigma70_r2"/>
    <property type="match status" value="1"/>
</dbReference>
<feature type="domain" description="RNA polymerase sigma-70 region 2" evidence="6">
    <location>
        <begin position="18"/>
        <end position="85"/>
    </location>
</feature>
<dbReference type="InterPro" id="IPR036388">
    <property type="entry name" value="WH-like_DNA-bd_sf"/>
</dbReference>
<protein>
    <submittedName>
        <fullName evidence="8">SigE family RNA polymerase sigma factor</fullName>
    </submittedName>
</protein>
<dbReference type="InterPro" id="IPR014325">
    <property type="entry name" value="RNA_pol_sigma-E_actinobac"/>
</dbReference>
<keyword evidence="4" id="KW-0238">DNA-binding</keyword>
<dbReference type="InterPro" id="IPR039425">
    <property type="entry name" value="RNA_pol_sigma-70-like"/>
</dbReference>
<dbReference type="NCBIfam" id="TIGR02937">
    <property type="entry name" value="sigma70-ECF"/>
    <property type="match status" value="1"/>
</dbReference>
<dbReference type="Proteomes" id="UP001519064">
    <property type="component" value="Unassembled WGS sequence"/>
</dbReference>
<keyword evidence="9" id="KW-1185">Reference proteome</keyword>
<gene>
    <name evidence="8" type="ORF">ITI46_17645</name>
</gene>
<keyword evidence="5" id="KW-0804">Transcription</keyword>
<dbReference type="Gene3D" id="1.10.10.10">
    <property type="entry name" value="Winged helix-like DNA-binding domain superfamily/Winged helix DNA-binding domain"/>
    <property type="match status" value="1"/>
</dbReference>
<comment type="caution">
    <text evidence="8">The sequence shown here is derived from an EMBL/GenBank/DDBJ whole genome shotgun (WGS) entry which is preliminary data.</text>
</comment>
<dbReference type="InterPro" id="IPR013249">
    <property type="entry name" value="RNA_pol_sigma70_r4_t2"/>
</dbReference>
<dbReference type="InterPro" id="IPR007627">
    <property type="entry name" value="RNA_pol_sigma70_r2"/>
</dbReference>
<dbReference type="EMBL" id="JADKMA010000083">
    <property type="protein sequence ID" value="MBO8193467.1"/>
    <property type="molecule type" value="Genomic_DNA"/>
</dbReference>
<evidence type="ECO:0000256" key="5">
    <source>
        <dbReference type="ARBA" id="ARBA00023163"/>
    </source>
</evidence>
<evidence type="ECO:0000313" key="8">
    <source>
        <dbReference type="EMBL" id="MBO8193467.1"/>
    </source>
</evidence>
<dbReference type="SUPFAM" id="SSF88659">
    <property type="entry name" value="Sigma3 and sigma4 domains of RNA polymerase sigma factors"/>
    <property type="match status" value="1"/>
</dbReference>
<keyword evidence="3" id="KW-0731">Sigma factor</keyword>
<name>A0ABS3XDJ6_9ACTN</name>
<reference evidence="8 9" key="1">
    <citation type="submission" date="2020-11" db="EMBL/GenBank/DDBJ databases">
        <title>Streptomyces spirodelae sp. nov., isolated from duckweed.</title>
        <authorList>
            <person name="Saimee Y."/>
            <person name="Duangmal K."/>
        </authorList>
    </citation>
    <scope>NUCLEOTIDE SEQUENCE [LARGE SCALE GENOMIC DNA]</scope>
    <source>
        <strain evidence="8 9">S16-07</strain>
    </source>
</reference>
<feature type="domain" description="RNA polymerase sigma factor 70 region 4 type 2" evidence="7">
    <location>
        <begin position="111"/>
        <end position="162"/>
    </location>
</feature>
<comment type="similarity">
    <text evidence="1">Belongs to the sigma-70 factor family. ECF subfamily.</text>
</comment>
<dbReference type="PANTHER" id="PTHR43133:SF50">
    <property type="entry name" value="ECF RNA POLYMERASE SIGMA FACTOR SIGM"/>
    <property type="match status" value="1"/>
</dbReference>
<keyword evidence="2" id="KW-0805">Transcription regulation</keyword>
<organism evidence="8 9">
    <name type="scientific">Streptomyces oryzae</name>
    <dbReference type="NCBI Taxonomy" id="1434886"/>
    <lineage>
        <taxon>Bacteria</taxon>
        <taxon>Bacillati</taxon>
        <taxon>Actinomycetota</taxon>
        <taxon>Actinomycetes</taxon>
        <taxon>Kitasatosporales</taxon>
        <taxon>Streptomycetaceae</taxon>
        <taxon>Streptomyces</taxon>
    </lineage>
</organism>
<evidence type="ECO:0000259" key="7">
    <source>
        <dbReference type="Pfam" id="PF08281"/>
    </source>
</evidence>
<evidence type="ECO:0000313" key="9">
    <source>
        <dbReference type="Proteomes" id="UP001519064"/>
    </source>
</evidence>